<protein>
    <submittedName>
        <fullName evidence="2">Uncharacterized protein</fullName>
    </submittedName>
</protein>
<keyword evidence="3" id="KW-1185">Reference proteome</keyword>
<evidence type="ECO:0000313" key="2">
    <source>
        <dbReference type="EMBL" id="PWN57864.1"/>
    </source>
</evidence>
<evidence type="ECO:0000256" key="1">
    <source>
        <dbReference type="SAM" id="MobiDB-lite"/>
    </source>
</evidence>
<organism evidence="2 3">
    <name type="scientific">Abyssibacter profundi</name>
    <dbReference type="NCBI Taxonomy" id="2182787"/>
    <lineage>
        <taxon>Bacteria</taxon>
        <taxon>Pseudomonadati</taxon>
        <taxon>Pseudomonadota</taxon>
        <taxon>Gammaproteobacteria</taxon>
        <taxon>Chromatiales</taxon>
        <taxon>Oceanococcaceae</taxon>
        <taxon>Abyssibacter</taxon>
    </lineage>
</organism>
<dbReference type="OrthoDB" id="7063761at2"/>
<reference evidence="2 3" key="1">
    <citation type="submission" date="2018-05" db="EMBL/GenBank/DDBJ databases">
        <title>Abyssibacter profundi OUC007T gen. nov., sp. nov, a marine bacterium isolated from seawater of the Mariana Trench.</title>
        <authorList>
            <person name="Zhou S."/>
        </authorList>
    </citation>
    <scope>NUCLEOTIDE SEQUENCE [LARGE SCALE GENOMIC DNA]</scope>
    <source>
        <strain evidence="2 3">OUC007</strain>
    </source>
</reference>
<accession>A0A363UQY5</accession>
<dbReference type="EMBL" id="QEQK01000001">
    <property type="protein sequence ID" value="PWN57864.1"/>
    <property type="molecule type" value="Genomic_DNA"/>
</dbReference>
<feature type="region of interest" description="Disordered" evidence="1">
    <location>
        <begin position="129"/>
        <end position="179"/>
    </location>
</feature>
<proteinExistence type="predicted"/>
<gene>
    <name evidence="2" type="ORF">DEH80_01640</name>
</gene>
<dbReference type="AlphaFoldDB" id="A0A363UQY5"/>
<dbReference type="RefSeq" id="WP_109718722.1">
    <property type="nucleotide sequence ID" value="NZ_QEQK01000001.1"/>
</dbReference>
<feature type="compositionally biased region" description="Low complexity" evidence="1">
    <location>
        <begin position="136"/>
        <end position="179"/>
    </location>
</feature>
<sequence length="179" mass="18795">MEIQVVINDVKGKAETYAAQAQDVFKTSVEVAKQANGIFVGSVQTLAKTESAAAKDLYDAALASFEKAKKAGVKAVANEPVEYLPNGKDRIVTAYSDSVKVVTKARTDLEKVFEKGFDTIQVQLGLKKPAPKKRATTAAKKAPAKTTAATKKAAAGTKTTTKTTAKRTTAAAKKATTSA</sequence>
<comment type="caution">
    <text evidence="2">The sequence shown here is derived from an EMBL/GenBank/DDBJ whole genome shotgun (WGS) entry which is preliminary data.</text>
</comment>
<name>A0A363UQY5_9GAMM</name>
<dbReference type="Proteomes" id="UP000251800">
    <property type="component" value="Unassembled WGS sequence"/>
</dbReference>
<evidence type="ECO:0000313" key="3">
    <source>
        <dbReference type="Proteomes" id="UP000251800"/>
    </source>
</evidence>